<keyword evidence="1" id="KW-0732">Signal</keyword>
<dbReference type="Proteomes" id="UP001255185">
    <property type="component" value="Unassembled WGS sequence"/>
</dbReference>
<reference evidence="2 3" key="1">
    <citation type="submission" date="2023-07" db="EMBL/GenBank/DDBJ databases">
        <title>Sorghum-associated microbial communities from plants grown in Nebraska, USA.</title>
        <authorList>
            <person name="Schachtman D."/>
        </authorList>
    </citation>
    <scope>NUCLEOTIDE SEQUENCE [LARGE SCALE GENOMIC DNA]</scope>
    <source>
        <strain evidence="2 3">3773</strain>
    </source>
</reference>
<evidence type="ECO:0008006" key="4">
    <source>
        <dbReference type="Google" id="ProtNLM"/>
    </source>
</evidence>
<feature type="signal peptide" evidence="1">
    <location>
        <begin position="1"/>
        <end position="19"/>
    </location>
</feature>
<accession>A0ABU1TT93</accession>
<feature type="chain" id="PRO_5046864786" description="Beta/gamma crystallin 'Greek key' domain-containing protein" evidence="1">
    <location>
        <begin position="20"/>
        <end position="105"/>
    </location>
</feature>
<evidence type="ECO:0000313" key="2">
    <source>
        <dbReference type="EMBL" id="MDR6969072.1"/>
    </source>
</evidence>
<evidence type="ECO:0000313" key="3">
    <source>
        <dbReference type="Proteomes" id="UP001255185"/>
    </source>
</evidence>
<keyword evidence="3" id="KW-1185">Reference proteome</keyword>
<comment type="caution">
    <text evidence="2">The sequence shown here is derived from an EMBL/GenBank/DDBJ whole genome shotgun (WGS) entry which is preliminary data.</text>
</comment>
<gene>
    <name evidence="2" type="ORF">J2X31_003098</name>
</gene>
<organism evidence="2 3">
    <name type="scientific">Flavobacterium arsenatis</name>
    <dbReference type="NCBI Taxonomy" id="1484332"/>
    <lineage>
        <taxon>Bacteria</taxon>
        <taxon>Pseudomonadati</taxon>
        <taxon>Bacteroidota</taxon>
        <taxon>Flavobacteriia</taxon>
        <taxon>Flavobacteriales</taxon>
        <taxon>Flavobacteriaceae</taxon>
        <taxon>Flavobacterium</taxon>
    </lineage>
</organism>
<sequence length="105" mass="11894">MKKTIFSLAFILIGSFAFANDIKFEDFPKNDFQATSIVQNETISSLEIYGYKVQYVDVIDEETGACSSWITVTSSCGSVYYLCADNYSNMNQLIKQVQYFDSVKC</sequence>
<proteinExistence type="predicted"/>
<evidence type="ECO:0000256" key="1">
    <source>
        <dbReference type="SAM" id="SignalP"/>
    </source>
</evidence>
<name>A0ABU1TT93_9FLAO</name>
<dbReference type="EMBL" id="JAVDVI010000015">
    <property type="protein sequence ID" value="MDR6969072.1"/>
    <property type="molecule type" value="Genomic_DNA"/>
</dbReference>
<protein>
    <recommendedName>
        <fullName evidence="4">Beta/gamma crystallin 'Greek key' domain-containing protein</fullName>
    </recommendedName>
</protein>
<dbReference type="RefSeq" id="WP_310027789.1">
    <property type="nucleotide sequence ID" value="NZ_JAVDVI010000015.1"/>
</dbReference>